<evidence type="ECO:0000313" key="2">
    <source>
        <dbReference type="EMBL" id="KKM18285.1"/>
    </source>
</evidence>
<accession>A0A0F9KSA9</accession>
<dbReference type="EMBL" id="LAZR01014253">
    <property type="protein sequence ID" value="KKM18285.1"/>
    <property type="molecule type" value="Genomic_DNA"/>
</dbReference>
<sequence length="332" mass="36411">VTVSPEPELESTDIGPEDLELAEPLFDYTEAEWISEIDLAFDNAFIPANRFERGIGYCENVSCTDYLKGVFLFMHEGTTFTCGACSTPSTHLVAERGIPEREGSVPFSTVRVEYCYEPSKKKFEEIIVLSDESFRGPGGTYTVLNPLCRTPKRAAKIAEAMLTVINQGALSDADLIDTPRTFEKTISFDKPIDELRKDLKVLEQNLMDNSFLQQTSSVFSASSEVELNLEEGDSSGPESIDLGGTTDPRPRVSPSGDSGARALHIHSSDQPGGVRPQRTESGLHSLQPVGRSRPKLRRGESQRRRGRGNRSIASKLCSAAGRYLSVILRGSS</sequence>
<dbReference type="AlphaFoldDB" id="A0A0F9KSA9"/>
<protein>
    <submittedName>
        <fullName evidence="2">Uncharacterized protein</fullName>
    </submittedName>
</protein>
<reference evidence="2" key="1">
    <citation type="journal article" date="2015" name="Nature">
        <title>Complex archaea that bridge the gap between prokaryotes and eukaryotes.</title>
        <authorList>
            <person name="Spang A."/>
            <person name="Saw J.H."/>
            <person name="Jorgensen S.L."/>
            <person name="Zaremba-Niedzwiedzka K."/>
            <person name="Martijn J."/>
            <person name="Lind A.E."/>
            <person name="van Eijk R."/>
            <person name="Schleper C."/>
            <person name="Guy L."/>
            <person name="Ettema T.J."/>
        </authorList>
    </citation>
    <scope>NUCLEOTIDE SEQUENCE</scope>
</reference>
<gene>
    <name evidence="2" type="ORF">LCGC14_1667190</name>
</gene>
<proteinExistence type="predicted"/>
<organism evidence="2">
    <name type="scientific">marine sediment metagenome</name>
    <dbReference type="NCBI Taxonomy" id="412755"/>
    <lineage>
        <taxon>unclassified sequences</taxon>
        <taxon>metagenomes</taxon>
        <taxon>ecological metagenomes</taxon>
    </lineage>
</organism>
<feature type="non-terminal residue" evidence="2">
    <location>
        <position position="1"/>
    </location>
</feature>
<evidence type="ECO:0000256" key="1">
    <source>
        <dbReference type="SAM" id="MobiDB-lite"/>
    </source>
</evidence>
<comment type="caution">
    <text evidence="2">The sequence shown here is derived from an EMBL/GenBank/DDBJ whole genome shotgun (WGS) entry which is preliminary data.</text>
</comment>
<name>A0A0F9KSA9_9ZZZZ</name>
<feature type="region of interest" description="Disordered" evidence="1">
    <location>
        <begin position="223"/>
        <end position="313"/>
    </location>
</feature>